<dbReference type="GO" id="GO:0042026">
    <property type="term" value="P:protein refolding"/>
    <property type="evidence" value="ECO:0007669"/>
    <property type="project" value="TreeGrafter"/>
</dbReference>
<keyword evidence="5" id="KW-1185">Reference proteome</keyword>
<protein>
    <recommendedName>
        <fullName evidence="3">SHSP domain-containing protein</fullName>
    </recommendedName>
</protein>
<name>A0AAV4SVA5_CAEEX</name>
<feature type="domain" description="SHSP" evidence="3">
    <location>
        <begin position="26"/>
        <end position="105"/>
    </location>
</feature>
<dbReference type="AlphaFoldDB" id="A0AAV4SVA5"/>
<dbReference type="Gene3D" id="2.60.40.790">
    <property type="match status" value="1"/>
</dbReference>
<evidence type="ECO:0000313" key="4">
    <source>
        <dbReference type="EMBL" id="GIY37327.1"/>
    </source>
</evidence>
<gene>
    <name evidence="4" type="ORF">CEXT_43921</name>
</gene>
<dbReference type="GO" id="GO:0009408">
    <property type="term" value="P:response to heat"/>
    <property type="evidence" value="ECO:0007669"/>
    <property type="project" value="TreeGrafter"/>
</dbReference>
<evidence type="ECO:0000256" key="1">
    <source>
        <dbReference type="PROSITE-ProRule" id="PRU00285"/>
    </source>
</evidence>
<proteinExistence type="inferred from homology"/>
<dbReference type="EMBL" id="BPLR01010158">
    <property type="protein sequence ID" value="GIY37327.1"/>
    <property type="molecule type" value="Genomic_DNA"/>
</dbReference>
<dbReference type="InterPro" id="IPR008978">
    <property type="entry name" value="HSP20-like_chaperone"/>
</dbReference>
<dbReference type="PANTHER" id="PTHR45640">
    <property type="entry name" value="HEAT SHOCK PROTEIN HSP-12.2-RELATED"/>
    <property type="match status" value="1"/>
</dbReference>
<sequence>MDQCFGMDLFEHDLFPVFGLNTNAGSKLAFYSGQFEVKNEKDKFREALDVKQFKPEEIEVKVVDKCGGSWQARTNGTNGFVSREFTRRYMLPNACDKSCQFFSES</sequence>
<dbReference type="CDD" id="cd06526">
    <property type="entry name" value="metazoan_ACD"/>
    <property type="match status" value="1"/>
</dbReference>
<accession>A0AAV4SVA5</accession>
<evidence type="ECO:0000313" key="5">
    <source>
        <dbReference type="Proteomes" id="UP001054945"/>
    </source>
</evidence>
<dbReference type="InterPro" id="IPR002068">
    <property type="entry name" value="A-crystallin/Hsp20_dom"/>
</dbReference>
<dbReference type="InterPro" id="IPR001436">
    <property type="entry name" value="Alpha-crystallin/sHSP_animal"/>
</dbReference>
<dbReference type="GO" id="GO:0005634">
    <property type="term" value="C:nucleus"/>
    <property type="evidence" value="ECO:0007669"/>
    <property type="project" value="TreeGrafter"/>
</dbReference>
<dbReference type="Pfam" id="PF00011">
    <property type="entry name" value="HSP20"/>
    <property type="match status" value="1"/>
</dbReference>
<dbReference type="PROSITE" id="PS01031">
    <property type="entry name" value="SHSP"/>
    <property type="match status" value="1"/>
</dbReference>
<evidence type="ECO:0000259" key="3">
    <source>
        <dbReference type="PROSITE" id="PS01031"/>
    </source>
</evidence>
<dbReference type="GO" id="GO:0005737">
    <property type="term" value="C:cytoplasm"/>
    <property type="evidence" value="ECO:0007669"/>
    <property type="project" value="TreeGrafter"/>
</dbReference>
<evidence type="ECO:0000256" key="2">
    <source>
        <dbReference type="RuleBase" id="RU003616"/>
    </source>
</evidence>
<dbReference type="GO" id="GO:0051082">
    <property type="term" value="F:unfolded protein binding"/>
    <property type="evidence" value="ECO:0007669"/>
    <property type="project" value="TreeGrafter"/>
</dbReference>
<comment type="similarity">
    <text evidence="1 2">Belongs to the small heat shock protein (HSP20) family.</text>
</comment>
<reference evidence="4 5" key="1">
    <citation type="submission" date="2021-06" db="EMBL/GenBank/DDBJ databases">
        <title>Caerostris extrusa draft genome.</title>
        <authorList>
            <person name="Kono N."/>
            <person name="Arakawa K."/>
        </authorList>
    </citation>
    <scope>NUCLEOTIDE SEQUENCE [LARGE SCALE GENOMIC DNA]</scope>
</reference>
<comment type="caution">
    <text evidence="4">The sequence shown here is derived from an EMBL/GenBank/DDBJ whole genome shotgun (WGS) entry which is preliminary data.</text>
</comment>
<dbReference type="PANTHER" id="PTHR45640:SF26">
    <property type="entry name" value="RE23625P"/>
    <property type="match status" value="1"/>
</dbReference>
<dbReference type="Proteomes" id="UP001054945">
    <property type="component" value="Unassembled WGS sequence"/>
</dbReference>
<organism evidence="4 5">
    <name type="scientific">Caerostris extrusa</name>
    <name type="common">Bark spider</name>
    <name type="synonym">Caerostris bankana</name>
    <dbReference type="NCBI Taxonomy" id="172846"/>
    <lineage>
        <taxon>Eukaryota</taxon>
        <taxon>Metazoa</taxon>
        <taxon>Ecdysozoa</taxon>
        <taxon>Arthropoda</taxon>
        <taxon>Chelicerata</taxon>
        <taxon>Arachnida</taxon>
        <taxon>Araneae</taxon>
        <taxon>Araneomorphae</taxon>
        <taxon>Entelegynae</taxon>
        <taxon>Araneoidea</taxon>
        <taxon>Araneidae</taxon>
        <taxon>Caerostris</taxon>
    </lineage>
</organism>